<keyword evidence="6 9" id="KW-0408">Iron</keyword>
<dbReference type="Proteomes" id="UP000621898">
    <property type="component" value="Unassembled WGS sequence"/>
</dbReference>
<dbReference type="Pfam" id="PF03232">
    <property type="entry name" value="COQ7"/>
    <property type="match status" value="1"/>
</dbReference>
<protein>
    <recommendedName>
        <fullName evidence="9">3-demethoxyubiquinol 3-hydroxylase</fullName>
        <shortName evidence="9">DMQ hydroxylase</shortName>
        <ecNumber evidence="9">1.14.99.60</ecNumber>
    </recommendedName>
    <alternativeName>
        <fullName evidence="9">2-nonaprenyl-3-methyl-6-methoxy-1,4-benzoquinol hydroxylase</fullName>
    </alternativeName>
</protein>
<comment type="similarity">
    <text evidence="9">Belongs to the COQ7 family.</text>
</comment>
<comment type="pathway">
    <text evidence="1 9">Cofactor biosynthesis; ubiquinone biosynthesis.</text>
</comment>
<dbReference type="NCBIfam" id="NF033656">
    <property type="entry name" value="DMQ_monoox_COQ7"/>
    <property type="match status" value="1"/>
</dbReference>
<dbReference type="RefSeq" id="WP_189441228.1">
    <property type="nucleotide sequence ID" value="NZ_BMXT01000002.1"/>
</dbReference>
<dbReference type="EC" id="1.14.99.60" evidence="9"/>
<comment type="catalytic activity">
    <reaction evidence="9">
        <text>a 5-methoxy-2-methyl-3-(all-trans-polyprenyl)benzene-1,4-diol + AH2 + O2 = a 3-demethylubiquinol + A + H2O</text>
        <dbReference type="Rhea" id="RHEA:50908"/>
        <dbReference type="Rhea" id="RHEA-COMP:10859"/>
        <dbReference type="Rhea" id="RHEA-COMP:10914"/>
        <dbReference type="ChEBI" id="CHEBI:13193"/>
        <dbReference type="ChEBI" id="CHEBI:15377"/>
        <dbReference type="ChEBI" id="CHEBI:15379"/>
        <dbReference type="ChEBI" id="CHEBI:17499"/>
        <dbReference type="ChEBI" id="CHEBI:84167"/>
        <dbReference type="ChEBI" id="CHEBI:84422"/>
        <dbReference type="EC" id="1.14.99.60"/>
    </reaction>
</comment>
<gene>
    <name evidence="9 10" type="primary">coq7</name>
    <name evidence="10" type="ORF">GCM10008098_21500</name>
</gene>
<dbReference type="Gene3D" id="1.20.1260.10">
    <property type="match status" value="1"/>
</dbReference>
<dbReference type="EMBL" id="BMXT01000002">
    <property type="protein sequence ID" value="GGY28105.1"/>
    <property type="molecule type" value="Genomic_DNA"/>
</dbReference>
<feature type="binding site" evidence="9">
    <location>
        <position position="144"/>
    </location>
    <ligand>
        <name>Fe cation</name>
        <dbReference type="ChEBI" id="CHEBI:24875"/>
        <label>2</label>
    </ligand>
</feature>
<evidence type="ECO:0000256" key="5">
    <source>
        <dbReference type="ARBA" id="ARBA00023002"/>
    </source>
</evidence>
<keyword evidence="8 9" id="KW-0472">Membrane</keyword>
<dbReference type="InterPro" id="IPR012347">
    <property type="entry name" value="Ferritin-like"/>
</dbReference>
<comment type="subcellular location">
    <subcellularLocation>
        <location evidence="9">Cell membrane</location>
        <topology evidence="9">Peripheral membrane protein</topology>
    </subcellularLocation>
</comment>
<keyword evidence="11" id="KW-1185">Reference proteome</keyword>
<evidence type="ECO:0000256" key="1">
    <source>
        <dbReference type="ARBA" id="ARBA00004749"/>
    </source>
</evidence>
<evidence type="ECO:0000313" key="11">
    <source>
        <dbReference type="Proteomes" id="UP000621898"/>
    </source>
</evidence>
<feature type="binding site" evidence="9">
    <location>
        <position position="62"/>
    </location>
    <ligand>
        <name>Fe cation</name>
        <dbReference type="ChEBI" id="CHEBI:24875"/>
        <label>1</label>
    </ligand>
</feature>
<dbReference type="InterPro" id="IPR047809">
    <property type="entry name" value="COQ7_proteobact"/>
</dbReference>
<dbReference type="InterPro" id="IPR011566">
    <property type="entry name" value="Ubq_synth_Coq7"/>
</dbReference>
<dbReference type="HAMAP" id="MF_01658">
    <property type="entry name" value="COQ7"/>
    <property type="match status" value="1"/>
</dbReference>
<feature type="binding site" evidence="9">
    <location>
        <position position="92"/>
    </location>
    <ligand>
        <name>Fe cation</name>
        <dbReference type="ChEBI" id="CHEBI:24875"/>
        <label>1</label>
    </ligand>
</feature>
<dbReference type="PANTHER" id="PTHR11237:SF4">
    <property type="entry name" value="5-DEMETHOXYUBIQUINONE HYDROXYLASE, MITOCHONDRIAL"/>
    <property type="match status" value="1"/>
</dbReference>
<feature type="binding site" evidence="9">
    <location>
        <position position="176"/>
    </location>
    <ligand>
        <name>Fe cation</name>
        <dbReference type="ChEBI" id="CHEBI:24875"/>
        <label>2</label>
    </ligand>
</feature>
<organism evidence="10 11">
    <name type="scientific">Rhodanobacter panaciterrae</name>
    <dbReference type="NCBI Taxonomy" id="490572"/>
    <lineage>
        <taxon>Bacteria</taxon>
        <taxon>Pseudomonadati</taxon>
        <taxon>Pseudomonadota</taxon>
        <taxon>Gammaproteobacteria</taxon>
        <taxon>Lysobacterales</taxon>
        <taxon>Rhodanobacteraceae</taxon>
        <taxon>Rhodanobacter</taxon>
    </lineage>
</organism>
<dbReference type="PANTHER" id="PTHR11237">
    <property type="entry name" value="COENZYME Q10 BIOSYNTHESIS PROTEIN 7"/>
    <property type="match status" value="1"/>
</dbReference>
<feature type="binding site" evidence="9">
    <location>
        <position position="95"/>
    </location>
    <ligand>
        <name>Fe cation</name>
        <dbReference type="ChEBI" id="CHEBI:24875"/>
        <label>1</label>
    </ligand>
</feature>
<name>A0ABQ2ZWY3_9GAMM</name>
<keyword evidence="7 9" id="KW-0503">Monooxygenase</keyword>
<comment type="cofactor">
    <cofactor evidence="9">
        <name>Fe cation</name>
        <dbReference type="ChEBI" id="CHEBI:24875"/>
    </cofactor>
    <text evidence="9">Binds 2 iron ions per subunit.</text>
</comment>
<dbReference type="CDD" id="cd01042">
    <property type="entry name" value="DMQH"/>
    <property type="match status" value="1"/>
</dbReference>
<evidence type="ECO:0000256" key="9">
    <source>
        <dbReference type="HAMAP-Rule" id="MF_01658"/>
    </source>
</evidence>
<evidence type="ECO:0000256" key="4">
    <source>
        <dbReference type="ARBA" id="ARBA00022723"/>
    </source>
</evidence>
<comment type="function">
    <text evidence="9">Catalyzes the hydroxylation of 2-nonaprenyl-3-methyl-6-methoxy-1,4-benzoquinol during ubiquinone biosynthesis.</text>
</comment>
<comment type="caution">
    <text evidence="10">The sequence shown here is derived from an EMBL/GenBank/DDBJ whole genome shotgun (WGS) entry which is preliminary data.</text>
</comment>
<keyword evidence="4 9" id="KW-0479">Metal-binding</keyword>
<evidence type="ECO:0000256" key="7">
    <source>
        <dbReference type="ARBA" id="ARBA00023033"/>
    </source>
</evidence>
<evidence type="ECO:0000256" key="8">
    <source>
        <dbReference type="ARBA" id="ARBA00023136"/>
    </source>
</evidence>
<evidence type="ECO:0000313" key="10">
    <source>
        <dbReference type="EMBL" id="GGY28105.1"/>
    </source>
</evidence>
<evidence type="ECO:0000256" key="2">
    <source>
        <dbReference type="ARBA" id="ARBA00022475"/>
    </source>
</evidence>
<sequence length="213" mass="23280">MNVRTLNPLDRLLIGCERALEAIAGSPQAHRHSPATGVAEAELDEVERRHAAGLMRINHTGEVCAQALYFGQAALARDAGNRQHLLHAAAEETDHLAWCAQRLQQLDSRPSLLNPLWYAGSYAIGAAAALAGDPVSLGFVVETERQVEAHLAEHLEKLPVQDERSRAVLTQMQADEIRHAQAAQQRGGIELPFPLPQLMHVSSMVMKAVAYRV</sequence>
<dbReference type="SUPFAM" id="SSF47240">
    <property type="entry name" value="Ferritin-like"/>
    <property type="match status" value="1"/>
</dbReference>
<feature type="binding site" evidence="9">
    <location>
        <position position="179"/>
    </location>
    <ligand>
        <name>Fe cation</name>
        <dbReference type="ChEBI" id="CHEBI:24875"/>
        <label>2</label>
    </ligand>
</feature>
<keyword evidence="2 9" id="KW-1003">Cell membrane</keyword>
<evidence type="ECO:0000256" key="6">
    <source>
        <dbReference type="ARBA" id="ARBA00023004"/>
    </source>
</evidence>
<accession>A0ABQ2ZWY3</accession>
<keyword evidence="5 9" id="KW-0560">Oxidoreductase</keyword>
<feature type="binding site" evidence="9">
    <location>
        <position position="176"/>
    </location>
    <ligand>
        <name>Fe cation</name>
        <dbReference type="ChEBI" id="CHEBI:24875"/>
        <label>1</label>
    </ligand>
</feature>
<reference evidence="11" key="1">
    <citation type="journal article" date="2019" name="Int. J. Syst. Evol. Microbiol.">
        <title>The Global Catalogue of Microorganisms (GCM) 10K type strain sequencing project: providing services to taxonomists for standard genome sequencing and annotation.</title>
        <authorList>
            <consortium name="The Broad Institute Genomics Platform"/>
            <consortium name="The Broad Institute Genome Sequencing Center for Infectious Disease"/>
            <person name="Wu L."/>
            <person name="Ma J."/>
        </authorList>
    </citation>
    <scope>NUCLEOTIDE SEQUENCE [LARGE SCALE GENOMIC DNA]</scope>
    <source>
        <strain evidence="11">KCTC 22232</strain>
    </source>
</reference>
<proteinExistence type="inferred from homology"/>
<keyword evidence="3 9" id="KW-0831">Ubiquinone biosynthesis</keyword>
<evidence type="ECO:0000256" key="3">
    <source>
        <dbReference type="ARBA" id="ARBA00022688"/>
    </source>
</evidence>
<dbReference type="InterPro" id="IPR009078">
    <property type="entry name" value="Ferritin-like_SF"/>
</dbReference>
<feature type="binding site" evidence="9">
    <location>
        <position position="92"/>
    </location>
    <ligand>
        <name>Fe cation</name>
        <dbReference type="ChEBI" id="CHEBI:24875"/>
        <label>2</label>
    </ligand>
</feature>